<dbReference type="EMBL" id="JAGINW010000001">
    <property type="protein sequence ID" value="MBP2320687.1"/>
    <property type="molecule type" value="Genomic_DNA"/>
</dbReference>
<protein>
    <submittedName>
        <fullName evidence="1">Uncharacterized protein</fullName>
    </submittedName>
</protein>
<gene>
    <name evidence="1" type="ORF">JOF56_001072</name>
</gene>
<accession>A0ABS4T8D9</accession>
<evidence type="ECO:0000313" key="2">
    <source>
        <dbReference type="Proteomes" id="UP001519332"/>
    </source>
</evidence>
<reference evidence="1 2" key="1">
    <citation type="submission" date="2021-03" db="EMBL/GenBank/DDBJ databases">
        <title>Sequencing the genomes of 1000 actinobacteria strains.</title>
        <authorList>
            <person name="Klenk H.-P."/>
        </authorList>
    </citation>
    <scope>NUCLEOTIDE SEQUENCE [LARGE SCALE GENOMIC DNA]</scope>
    <source>
        <strain evidence="1 2">DSM 46670</strain>
    </source>
</reference>
<sequence length="55" mass="6028">MRRIAVARAAKWADVASAKDDVDPHFARLAGVRAAEWWRIGTAATDSRRGGHRIG</sequence>
<name>A0ABS4T8D9_9PSEU</name>
<keyword evidence="2" id="KW-1185">Reference proteome</keyword>
<comment type="caution">
    <text evidence="1">The sequence shown here is derived from an EMBL/GenBank/DDBJ whole genome shotgun (WGS) entry which is preliminary data.</text>
</comment>
<dbReference type="Proteomes" id="UP001519332">
    <property type="component" value="Unassembled WGS sequence"/>
</dbReference>
<proteinExistence type="predicted"/>
<evidence type="ECO:0000313" key="1">
    <source>
        <dbReference type="EMBL" id="MBP2320687.1"/>
    </source>
</evidence>
<organism evidence="1 2">
    <name type="scientific">Kibdelosporangium banguiense</name>
    <dbReference type="NCBI Taxonomy" id="1365924"/>
    <lineage>
        <taxon>Bacteria</taxon>
        <taxon>Bacillati</taxon>
        <taxon>Actinomycetota</taxon>
        <taxon>Actinomycetes</taxon>
        <taxon>Pseudonocardiales</taxon>
        <taxon>Pseudonocardiaceae</taxon>
        <taxon>Kibdelosporangium</taxon>
    </lineage>
</organism>